<evidence type="ECO:0008006" key="3">
    <source>
        <dbReference type="Google" id="ProtNLM"/>
    </source>
</evidence>
<evidence type="ECO:0000313" key="1">
    <source>
        <dbReference type="EMBL" id="CAB3403846.1"/>
    </source>
</evidence>
<name>A0A8S1EWB6_9PELO</name>
<dbReference type="InterPro" id="IPR008962">
    <property type="entry name" value="PapD-like_sf"/>
</dbReference>
<sequence>MVISNAKDLKDAQIVCKSPTNELVVRPRWIPFYSECNYKKPICAKFSIQNIDKFPVVYTIKVKHKLFKISDHGCGILKPDEKKELKLFLLSSDDWNLAVGDYVQKKINIFVENLQIPDDIVPENQAEGVEIAKNIWKRSSTEWPWERLHTKLRVFLEKCETSKFNA</sequence>
<reference evidence="1 2" key="1">
    <citation type="submission" date="2020-04" db="EMBL/GenBank/DDBJ databases">
        <authorList>
            <person name="Laetsch R D."/>
            <person name="Stevens L."/>
            <person name="Kumar S."/>
            <person name="Blaxter L. M."/>
        </authorList>
    </citation>
    <scope>NUCLEOTIDE SEQUENCE [LARGE SCALE GENOMIC DNA]</scope>
</reference>
<dbReference type="OrthoDB" id="5783490at2759"/>
<dbReference type="AlphaFoldDB" id="A0A8S1EWB6"/>
<organism evidence="1 2">
    <name type="scientific">Caenorhabditis bovis</name>
    <dbReference type="NCBI Taxonomy" id="2654633"/>
    <lineage>
        <taxon>Eukaryota</taxon>
        <taxon>Metazoa</taxon>
        <taxon>Ecdysozoa</taxon>
        <taxon>Nematoda</taxon>
        <taxon>Chromadorea</taxon>
        <taxon>Rhabditida</taxon>
        <taxon>Rhabditina</taxon>
        <taxon>Rhabditomorpha</taxon>
        <taxon>Rhabditoidea</taxon>
        <taxon>Rhabditidae</taxon>
        <taxon>Peloderinae</taxon>
        <taxon>Caenorhabditis</taxon>
    </lineage>
</organism>
<dbReference type="EMBL" id="CADEPM010000004">
    <property type="protein sequence ID" value="CAB3403846.1"/>
    <property type="molecule type" value="Genomic_DNA"/>
</dbReference>
<dbReference type="Proteomes" id="UP000494206">
    <property type="component" value="Unassembled WGS sequence"/>
</dbReference>
<accession>A0A8S1EWB6</accession>
<gene>
    <name evidence="1" type="ORF">CBOVIS_LOCUS6257</name>
</gene>
<protein>
    <recommendedName>
        <fullName evidence="3">MSP domain-containing protein</fullName>
    </recommendedName>
</protein>
<evidence type="ECO:0000313" key="2">
    <source>
        <dbReference type="Proteomes" id="UP000494206"/>
    </source>
</evidence>
<keyword evidence="2" id="KW-1185">Reference proteome</keyword>
<comment type="caution">
    <text evidence="1">The sequence shown here is derived from an EMBL/GenBank/DDBJ whole genome shotgun (WGS) entry which is preliminary data.</text>
</comment>
<proteinExistence type="predicted"/>
<dbReference type="SUPFAM" id="SSF49354">
    <property type="entry name" value="PapD-like"/>
    <property type="match status" value="1"/>
</dbReference>